<dbReference type="EMBL" id="LXQA010161427">
    <property type="protein sequence ID" value="MCI27797.1"/>
    <property type="molecule type" value="Genomic_DNA"/>
</dbReference>
<evidence type="ECO:0000313" key="5">
    <source>
        <dbReference type="Proteomes" id="UP000265520"/>
    </source>
</evidence>
<dbReference type="Proteomes" id="UP000265520">
    <property type="component" value="Unassembled WGS sequence"/>
</dbReference>
<dbReference type="GO" id="GO:0017183">
    <property type="term" value="P:protein histidyl modification to diphthamide"/>
    <property type="evidence" value="ECO:0007669"/>
    <property type="project" value="TreeGrafter"/>
</dbReference>
<dbReference type="AlphaFoldDB" id="A0A392QUW4"/>
<comment type="pathway">
    <text evidence="3">Protein modification.</text>
</comment>
<keyword evidence="1" id="KW-0853">WD repeat</keyword>
<keyword evidence="2" id="KW-0677">Repeat</keyword>
<reference evidence="4 5" key="1">
    <citation type="journal article" date="2018" name="Front. Plant Sci.">
        <title>Red Clover (Trifolium pratense) and Zigzag Clover (T. medium) - A Picture of Genomic Similarities and Differences.</title>
        <authorList>
            <person name="Dluhosova J."/>
            <person name="Istvanek J."/>
            <person name="Nedelnik J."/>
            <person name="Repkova J."/>
        </authorList>
    </citation>
    <scope>NUCLEOTIDE SEQUENCE [LARGE SCALE GENOMIC DNA]</scope>
    <source>
        <strain evidence="5">cv. 10/8</strain>
        <tissue evidence="4">Leaf</tissue>
    </source>
</reference>
<name>A0A392QUW4_9FABA</name>
<evidence type="ECO:0000313" key="4">
    <source>
        <dbReference type="EMBL" id="MCI27797.1"/>
    </source>
</evidence>
<evidence type="ECO:0000256" key="2">
    <source>
        <dbReference type="ARBA" id="ARBA00022737"/>
    </source>
</evidence>
<evidence type="ECO:0000256" key="3">
    <source>
        <dbReference type="ARBA" id="ARBA00043952"/>
    </source>
</evidence>
<dbReference type="GO" id="GO:0061685">
    <property type="term" value="F:diphthine methylesterase activity"/>
    <property type="evidence" value="ECO:0007669"/>
    <property type="project" value="TreeGrafter"/>
</dbReference>
<organism evidence="4 5">
    <name type="scientific">Trifolium medium</name>
    <dbReference type="NCBI Taxonomy" id="97028"/>
    <lineage>
        <taxon>Eukaryota</taxon>
        <taxon>Viridiplantae</taxon>
        <taxon>Streptophyta</taxon>
        <taxon>Embryophyta</taxon>
        <taxon>Tracheophyta</taxon>
        <taxon>Spermatophyta</taxon>
        <taxon>Magnoliopsida</taxon>
        <taxon>eudicotyledons</taxon>
        <taxon>Gunneridae</taxon>
        <taxon>Pentapetalae</taxon>
        <taxon>rosids</taxon>
        <taxon>fabids</taxon>
        <taxon>Fabales</taxon>
        <taxon>Fabaceae</taxon>
        <taxon>Papilionoideae</taxon>
        <taxon>50 kb inversion clade</taxon>
        <taxon>NPAAA clade</taxon>
        <taxon>Hologalegina</taxon>
        <taxon>IRL clade</taxon>
        <taxon>Trifolieae</taxon>
        <taxon>Trifolium</taxon>
    </lineage>
</organism>
<comment type="caution">
    <text evidence="4">The sequence shown here is derived from an EMBL/GenBank/DDBJ whole genome shotgun (WGS) entry which is preliminary data.</text>
</comment>
<accession>A0A392QUW4</accession>
<dbReference type="InterPro" id="IPR052415">
    <property type="entry name" value="Diphthine_MTase"/>
</dbReference>
<feature type="non-terminal residue" evidence="4">
    <location>
        <position position="108"/>
    </location>
</feature>
<dbReference type="PANTHER" id="PTHR46042:SF1">
    <property type="entry name" value="DIPHTHINE METHYLTRANSFERASE"/>
    <property type="match status" value="1"/>
</dbReference>
<sequence length="108" mass="11641">MDLAHCYLEGNADAVEFCPHNGHHNILAASTYTLQEGDQPSRYGSISLFNTDGDTGNLDKVYSEETSGIFDIKWNPPAGHTTSPHLGQADADGYLRIKMLDGGSDGVQ</sequence>
<dbReference type="PANTHER" id="PTHR46042">
    <property type="entry name" value="DIPHTHINE METHYLTRANSFERASE"/>
    <property type="match status" value="1"/>
</dbReference>
<protein>
    <submittedName>
        <fullName evidence="4">Diphthamide biosynthesis protein 7</fullName>
    </submittedName>
</protein>
<proteinExistence type="predicted"/>
<keyword evidence="5" id="KW-1185">Reference proteome</keyword>
<dbReference type="GO" id="GO:0005737">
    <property type="term" value="C:cytoplasm"/>
    <property type="evidence" value="ECO:0007669"/>
    <property type="project" value="TreeGrafter"/>
</dbReference>
<evidence type="ECO:0000256" key="1">
    <source>
        <dbReference type="ARBA" id="ARBA00022574"/>
    </source>
</evidence>